<sequence length="575" mass="65113">MGSSRLRKAIGRVKDQTTIRLARVGSSTSLSDLDVAIVKATRHDDYPAEDRHIQEILNLTSCSQTYVASCVNTISRRLNKTRNWVVALKALILIQRLLQDGNPAYEQKIFFATRQGTRLLNMSDFRDMSRSNTWDFSAFVRMYAFYLDEQLVYRMQRRRGKHSSYSHEEDEDEQQEPGAANVESPIYEDYNQNLFSQLQHLMRLLERFLACRPSGPAKGNRIVMVALYPLVKQSFHLYYDITEILRILIDYFTELESPESVKVYEILRRVGKQYDELDYFYDWCKSVGLASTSEYPDVEKISQKKLKIMDEFIREKSVMGQYGTEGPEAVEEEGPEKPEPELEPERELDMNAIKALPGPEGSEEKQKEDNKKELKKTHDVGDLLNLGDDAPKVEDHADKLASASFDGGPATTAPVETGTRAWEAYKGSEDWETALVETPSHLSNQQPSLPGGFNTLLLDGMYQQAAIQTAMANSGMMTTGSASSVAFGSDGRPANLALPPAPPSANGRGDPFSASFQVAPPTYVQMAEMEKQRLLVEEQMMWQQHQRDALQGQVGLAKMQSNHHQYHMRDYTFPK</sequence>
<reference evidence="1 2" key="2">
    <citation type="journal article" date="2022" name="Mol. Ecol. Resour.">
        <title>The genomes of chicory, endive, great burdock and yacon provide insights into Asteraceae paleo-polyploidization history and plant inulin production.</title>
        <authorList>
            <person name="Fan W."/>
            <person name="Wang S."/>
            <person name="Wang H."/>
            <person name="Wang A."/>
            <person name="Jiang F."/>
            <person name="Liu H."/>
            <person name="Zhao H."/>
            <person name="Xu D."/>
            <person name="Zhang Y."/>
        </authorList>
    </citation>
    <scope>NUCLEOTIDE SEQUENCE [LARGE SCALE GENOMIC DNA]</scope>
    <source>
        <strain evidence="2">cv. Niubang</strain>
    </source>
</reference>
<dbReference type="EMBL" id="CM042047">
    <property type="protein sequence ID" value="KAI3770263.1"/>
    <property type="molecule type" value="Genomic_DNA"/>
</dbReference>
<reference evidence="2" key="1">
    <citation type="journal article" date="2022" name="Mol. Ecol. Resour.">
        <title>The genomes of chicory, endive, great burdock and yacon provide insights into Asteraceae palaeo-polyploidization history and plant inulin production.</title>
        <authorList>
            <person name="Fan W."/>
            <person name="Wang S."/>
            <person name="Wang H."/>
            <person name="Wang A."/>
            <person name="Jiang F."/>
            <person name="Liu H."/>
            <person name="Zhao H."/>
            <person name="Xu D."/>
            <person name="Zhang Y."/>
        </authorList>
    </citation>
    <scope>NUCLEOTIDE SEQUENCE [LARGE SCALE GENOMIC DNA]</scope>
    <source>
        <strain evidence="2">cv. Niubang</strain>
    </source>
</reference>
<gene>
    <name evidence="1" type="ORF">L6452_01390</name>
</gene>
<dbReference type="Proteomes" id="UP001055879">
    <property type="component" value="Linkage Group LG01"/>
</dbReference>
<accession>A0ACB9FH60</accession>
<keyword evidence="2" id="KW-1185">Reference proteome</keyword>
<comment type="caution">
    <text evidence="1">The sequence shown here is derived from an EMBL/GenBank/DDBJ whole genome shotgun (WGS) entry which is preliminary data.</text>
</comment>
<evidence type="ECO:0000313" key="1">
    <source>
        <dbReference type="EMBL" id="KAI3770263.1"/>
    </source>
</evidence>
<name>A0ACB9FH60_ARCLA</name>
<organism evidence="1 2">
    <name type="scientific">Arctium lappa</name>
    <name type="common">Greater burdock</name>
    <name type="synonym">Lappa major</name>
    <dbReference type="NCBI Taxonomy" id="4217"/>
    <lineage>
        <taxon>Eukaryota</taxon>
        <taxon>Viridiplantae</taxon>
        <taxon>Streptophyta</taxon>
        <taxon>Embryophyta</taxon>
        <taxon>Tracheophyta</taxon>
        <taxon>Spermatophyta</taxon>
        <taxon>Magnoliopsida</taxon>
        <taxon>eudicotyledons</taxon>
        <taxon>Gunneridae</taxon>
        <taxon>Pentapetalae</taxon>
        <taxon>asterids</taxon>
        <taxon>campanulids</taxon>
        <taxon>Asterales</taxon>
        <taxon>Asteraceae</taxon>
        <taxon>Carduoideae</taxon>
        <taxon>Cardueae</taxon>
        <taxon>Arctiinae</taxon>
        <taxon>Arctium</taxon>
    </lineage>
</organism>
<evidence type="ECO:0000313" key="2">
    <source>
        <dbReference type="Proteomes" id="UP001055879"/>
    </source>
</evidence>
<proteinExistence type="predicted"/>
<protein>
    <submittedName>
        <fullName evidence="1">Uncharacterized protein</fullName>
    </submittedName>
</protein>